<accession>A0ABP5P7Z2</accession>
<evidence type="ECO:0000256" key="1">
    <source>
        <dbReference type="SAM" id="MobiDB-lite"/>
    </source>
</evidence>
<feature type="compositionally biased region" description="Low complexity" evidence="1">
    <location>
        <begin position="234"/>
        <end position="260"/>
    </location>
</feature>
<feature type="region of interest" description="Disordered" evidence="1">
    <location>
        <begin position="206"/>
        <end position="266"/>
    </location>
</feature>
<name>A0ABP5P7Z2_9ACTN</name>
<comment type="caution">
    <text evidence="3">The sequence shown here is derived from an EMBL/GenBank/DDBJ whole genome shotgun (WGS) entry which is preliminary data.</text>
</comment>
<keyword evidence="4" id="KW-1185">Reference proteome</keyword>
<dbReference type="InterPro" id="IPR011050">
    <property type="entry name" value="Pectin_lyase_fold/virulence"/>
</dbReference>
<feature type="domain" description="DUF4082" evidence="2">
    <location>
        <begin position="67"/>
        <end position="201"/>
    </location>
</feature>
<dbReference type="RefSeq" id="WP_344475507.1">
    <property type="nucleotide sequence ID" value="NZ_BAAAQX010000007.1"/>
</dbReference>
<organism evidence="3 4">
    <name type="scientific">Nonomuraea monospora</name>
    <dbReference type="NCBI Taxonomy" id="568818"/>
    <lineage>
        <taxon>Bacteria</taxon>
        <taxon>Bacillati</taxon>
        <taxon>Actinomycetota</taxon>
        <taxon>Actinomycetes</taxon>
        <taxon>Streptosporangiales</taxon>
        <taxon>Streptosporangiaceae</taxon>
        <taxon>Nonomuraea</taxon>
    </lineage>
</organism>
<dbReference type="EMBL" id="BAAAQX010000007">
    <property type="protein sequence ID" value="GAA2207901.1"/>
    <property type="molecule type" value="Genomic_DNA"/>
</dbReference>
<protein>
    <recommendedName>
        <fullName evidence="2">DUF4082 domain-containing protein</fullName>
    </recommendedName>
</protein>
<dbReference type="InterPro" id="IPR025141">
    <property type="entry name" value="DUF4082"/>
</dbReference>
<dbReference type="SUPFAM" id="SSF51126">
    <property type="entry name" value="Pectin lyase-like"/>
    <property type="match status" value="1"/>
</dbReference>
<dbReference type="Proteomes" id="UP001499843">
    <property type="component" value="Unassembled WGS sequence"/>
</dbReference>
<dbReference type="Pfam" id="PF13313">
    <property type="entry name" value="DUF4082"/>
    <property type="match status" value="1"/>
</dbReference>
<evidence type="ECO:0000313" key="4">
    <source>
        <dbReference type="Proteomes" id="UP001499843"/>
    </source>
</evidence>
<evidence type="ECO:0000259" key="2">
    <source>
        <dbReference type="Pfam" id="PF13313"/>
    </source>
</evidence>
<evidence type="ECO:0000313" key="3">
    <source>
        <dbReference type="EMBL" id="GAA2207901.1"/>
    </source>
</evidence>
<reference evidence="4" key="1">
    <citation type="journal article" date="2019" name="Int. J. Syst. Evol. Microbiol.">
        <title>The Global Catalogue of Microorganisms (GCM) 10K type strain sequencing project: providing services to taxonomists for standard genome sequencing and annotation.</title>
        <authorList>
            <consortium name="The Broad Institute Genomics Platform"/>
            <consortium name="The Broad Institute Genome Sequencing Center for Infectious Disease"/>
            <person name="Wu L."/>
            <person name="Ma J."/>
        </authorList>
    </citation>
    <scope>NUCLEOTIDE SEQUENCE [LARGE SCALE GENOMIC DNA]</scope>
    <source>
        <strain evidence="4">JCM 16114</strain>
    </source>
</reference>
<proteinExistence type="predicted"/>
<feature type="compositionally biased region" description="Pro residues" evidence="1">
    <location>
        <begin position="213"/>
        <end position="233"/>
    </location>
</feature>
<gene>
    <name evidence="3" type="ORF">GCM10009850_033590</name>
</gene>
<sequence>MNGSLHVDQKAPRRVRLRLRRTGLAALVAGLLAGGLAIIDPAAALPGTGTAEESFWAASGSLSPRLSNARRPVELGMRFTTSRAGSVSALRFYKHPRSSDGHTASLWDDRGNRLAKASFTVESSQGWQEARLPKTVALSPGRTYTVSYFSADGRYAVVPGYFTRNSPRTESLRAQSRNGVYVYDSSAFPTRASAGRHNYLVDVTFQPATTSPSPTPTTSPTPTPTRTPTPTPTATPTVTPTPSVTPTVTPTPSVTPTITPTPSPTGRADCDLPRHPNLSCTGVPPGTKLTTVKGNVTAAKQGQVIDGQHITGDLIITANDVVIRNSQIDGLITNWETGGSFTITDSTVGPPSGCVINQAVGEKNFKAERISVRGFDDGFRMSGRNIVVRDSYVKLCGPPTSHSDGIQAYCPGKIVCSGLVFDHNTIDQRQAPEHSDPINLVDKNLSAVTVSDNLVAGGNYSLLLKWHAGPKWKVSGNKIVHEAWDFGAVSSEDTCENIDWGPGNAVVTIDHDYRITKTVRTLTHCVE</sequence>